<dbReference type="OrthoDB" id="10266696at2759"/>
<dbReference type="InterPro" id="IPR037278">
    <property type="entry name" value="ARFGAP/RecO"/>
</dbReference>
<dbReference type="Pfam" id="PF16746">
    <property type="entry name" value="BAR_3"/>
    <property type="match status" value="1"/>
</dbReference>
<dbReference type="InterPro" id="IPR045258">
    <property type="entry name" value="ACAP1/2/3-like"/>
</dbReference>
<dbReference type="SMART" id="SM00233">
    <property type="entry name" value="PH"/>
    <property type="match status" value="1"/>
</dbReference>
<feature type="repeat" description="ANK" evidence="5">
    <location>
        <begin position="666"/>
        <end position="698"/>
    </location>
</feature>
<keyword evidence="2" id="KW-0479">Metal-binding</keyword>
<keyword evidence="3 6" id="KW-0863">Zinc-finger</keyword>
<dbReference type="InterPro" id="IPR011993">
    <property type="entry name" value="PH-like_dom_sf"/>
</dbReference>
<name>A0A1Y2HAS4_9FUNG</name>
<feature type="compositionally biased region" description="Low complexity" evidence="7">
    <location>
        <begin position="795"/>
        <end position="809"/>
    </location>
</feature>
<dbReference type="PROSITE" id="PS50003">
    <property type="entry name" value="PH_DOMAIN"/>
    <property type="match status" value="1"/>
</dbReference>
<evidence type="ECO:0000256" key="1">
    <source>
        <dbReference type="ARBA" id="ARBA00022468"/>
    </source>
</evidence>
<feature type="region of interest" description="Disordered" evidence="7">
    <location>
        <begin position="1"/>
        <end position="22"/>
    </location>
</feature>
<dbReference type="Gene3D" id="1.25.40.20">
    <property type="entry name" value="Ankyrin repeat-containing domain"/>
    <property type="match status" value="1"/>
</dbReference>
<feature type="region of interest" description="Disordered" evidence="7">
    <location>
        <begin position="863"/>
        <end position="910"/>
    </location>
</feature>
<feature type="region of interest" description="Disordered" evidence="7">
    <location>
        <begin position="452"/>
        <end position="474"/>
    </location>
</feature>
<proteinExistence type="predicted"/>
<evidence type="ECO:0000313" key="11">
    <source>
        <dbReference type="Proteomes" id="UP000193411"/>
    </source>
</evidence>
<dbReference type="SUPFAM" id="SSF103657">
    <property type="entry name" value="BAR/IMD domain-like"/>
    <property type="match status" value="1"/>
</dbReference>
<feature type="domain" description="PH" evidence="8">
    <location>
        <begin position="351"/>
        <end position="449"/>
    </location>
</feature>
<keyword evidence="4" id="KW-0862">Zinc</keyword>
<dbReference type="PROSITE" id="PS50088">
    <property type="entry name" value="ANK_REPEAT"/>
    <property type="match status" value="1"/>
</dbReference>
<feature type="compositionally biased region" description="Polar residues" evidence="7">
    <location>
        <begin position="773"/>
        <end position="788"/>
    </location>
</feature>
<evidence type="ECO:0000256" key="3">
    <source>
        <dbReference type="ARBA" id="ARBA00022771"/>
    </source>
</evidence>
<organism evidence="10 11">
    <name type="scientific">Catenaria anguillulae PL171</name>
    <dbReference type="NCBI Taxonomy" id="765915"/>
    <lineage>
        <taxon>Eukaryota</taxon>
        <taxon>Fungi</taxon>
        <taxon>Fungi incertae sedis</taxon>
        <taxon>Blastocladiomycota</taxon>
        <taxon>Blastocladiomycetes</taxon>
        <taxon>Blastocladiales</taxon>
        <taxon>Catenariaceae</taxon>
        <taxon>Catenaria</taxon>
    </lineage>
</organism>
<sequence>MSSSPVEGMPGGAVSPTTAASTSTSMLHWPRLNLRDCLVDPPSLRKGIEDAETAVSRYESLLRSLVKVSKSSLEAARNSNEKQRQFTEELIRVSRIVSDGEPEFDSFLSRLDDELTMYREMHDQFISLTQHVFIEAVEDFLATHIVTLKDAKKKFESASDSLDSALDKYLGKKHGDSSIPESARDVADARRSFHEASLNYCARLNAVQVVRKVELMTRLYEWLGITNSFNSQTHNLMRQLMNPRVATFTAAANKLRDETSREAAAMDRLKTRLVEAYANTYNPMNKGIFDTIKAATLSTAAASSANATPSGSPSIRPASSPIPSSPLPSSGPIGSSNADPAGEWTVVDAEPVLKAGYLLKKNQAQRMRVSWSRRYFVIRGELLVYQQRDKDTEPVVAVNLRLSTVKPCDPTTERRFAFQIISNSKTYILQAENEEDMNSWIDSLQKAIGGALQSSNPPSSHGLGKSGSKKETLSSDVSPAILEANRAMEEQKNIVSRIRGVSGNNVCCDCGHEDPEWASINLGVVLCIECSGIHRSFGTAVSKVRSLILDKWDADMVECMCKLGNNKVNAVYLRLLPDNVKAPGMASSADRATREAWIKRKYVAKEFVSRDGVLATLAGATSAVESNGPPSSHEAFWDAIRAGDLSRALALYTVGASIDWQHPTHGYRTALHEAVRNGDSVACEFLLQWGCNVNIQDKENWTPLHYAADTRNNQMAHRLVRRCGAQWDLKDTRGRTPLDIATVKEDPLITTMLRLVALDPNAAGSRFGISEALSDTNAKGPNSATSPGVQRKPVPGSTSLAPSSSGLSATTVEIPSSSAMWSSGAHSDPIFASAAGRDTGSPHSVSGNSGGFFAAPVSGLDDGGFGSLPPTSTASGPPATSASTGSTPGYGTGSMASSRVADGLEENPWG</sequence>
<dbReference type="SUPFAM" id="SSF48403">
    <property type="entry name" value="Ankyrin repeat"/>
    <property type="match status" value="1"/>
</dbReference>
<keyword evidence="1" id="KW-0343">GTPase activation</keyword>
<dbReference type="CDD" id="cd13250">
    <property type="entry name" value="PH_ACAP"/>
    <property type="match status" value="1"/>
</dbReference>
<evidence type="ECO:0000259" key="9">
    <source>
        <dbReference type="PROSITE" id="PS50115"/>
    </source>
</evidence>
<dbReference type="FunFam" id="2.30.29.30:FF:000286">
    <property type="entry name" value="PH-protein kinase domain containing protein"/>
    <property type="match status" value="1"/>
</dbReference>
<dbReference type="PANTHER" id="PTHR23180:SF160">
    <property type="entry name" value="ADP-RIBOSYLATION FACTOR GTPASE-ACTIVATING PROTEIN EFFECTOR PROTEIN 1"/>
    <property type="match status" value="1"/>
</dbReference>
<dbReference type="InterPro" id="IPR027267">
    <property type="entry name" value="AH/BAR_dom_sf"/>
</dbReference>
<dbReference type="AlphaFoldDB" id="A0A1Y2HAS4"/>
<feature type="region of interest" description="Disordered" evidence="7">
    <location>
        <begin position="773"/>
        <end position="809"/>
    </location>
</feature>
<feature type="compositionally biased region" description="Low complexity" evidence="7">
    <location>
        <begin position="867"/>
        <end position="889"/>
    </location>
</feature>
<reference evidence="10 11" key="1">
    <citation type="submission" date="2016-07" db="EMBL/GenBank/DDBJ databases">
        <title>Pervasive Adenine N6-methylation of Active Genes in Fungi.</title>
        <authorList>
            <consortium name="DOE Joint Genome Institute"/>
            <person name="Mondo S.J."/>
            <person name="Dannebaum R.O."/>
            <person name="Kuo R.C."/>
            <person name="Labutti K."/>
            <person name="Haridas S."/>
            <person name="Kuo A."/>
            <person name="Salamov A."/>
            <person name="Ahrendt S.R."/>
            <person name="Lipzen A."/>
            <person name="Sullivan W."/>
            <person name="Andreopoulos W.B."/>
            <person name="Clum A."/>
            <person name="Lindquist E."/>
            <person name="Daum C."/>
            <person name="Ramamoorthy G.K."/>
            <person name="Gryganskyi A."/>
            <person name="Culley D."/>
            <person name="Magnuson J.K."/>
            <person name="James T.Y."/>
            <person name="O'Malley M.A."/>
            <person name="Stajich J.E."/>
            <person name="Spatafora J.W."/>
            <person name="Visel A."/>
            <person name="Grigoriev I.V."/>
        </authorList>
    </citation>
    <scope>NUCLEOTIDE SEQUENCE [LARGE SCALE GENOMIC DNA]</scope>
    <source>
        <strain evidence="10 11">PL171</strain>
    </source>
</reference>
<keyword evidence="5" id="KW-0040">ANK repeat</keyword>
<dbReference type="Pfam" id="PF12796">
    <property type="entry name" value="Ank_2"/>
    <property type="match status" value="1"/>
</dbReference>
<dbReference type="GO" id="GO:0005737">
    <property type="term" value="C:cytoplasm"/>
    <property type="evidence" value="ECO:0007669"/>
    <property type="project" value="InterPro"/>
</dbReference>
<feature type="region of interest" description="Disordered" evidence="7">
    <location>
        <begin position="304"/>
        <end position="341"/>
    </location>
</feature>
<keyword evidence="11" id="KW-1185">Reference proteome</keyword>
<dbReference type="PROSITE" id="PS50115">
    <property type="entry name" value="ARFGAP"/>
    <property type="match status" value="1"/>
</dbReference>
<dbReference type="Proteomes" id="UP000193411">
    <property type="component" value="Unassembled WGS sequence"/>
</dbReference>
<dbReference type="Gene3D" id="1.10.220.150">
    <property type="entry name" value="Arf GTPase activating protein"/>
    <property type="match status" value="1"/>
</dbReference>
<dbReference type="InterPro" id="IPR002110">
    <property type="entry name" value="Ankyrin_rpt"/>
</dbReference>
<evidence type="ECO:0000313" key="10">
    <source>
        <dbReference type="EMBL" id="ORZ30132.1"/>
    </source>
</evidence>
<evidence type="ECO:0000259" key="8">
    <source>
        <dbReference type="PROSITE" id="PS50003"/>
    </source>
</evidence>
<comment type="caution">
    <text evidence="10">The sequence shown here is derived from an EMBL/GenBank/DDBJ whole genome shotgun (WGS) entry which is preliminary data.</text>
</comment>
<dbReference type="InterPro" id="IPR001164">
    <property type="entry name" value="ArfGAP_dom"/>
</dbReference>
<dbReference type="PROSITE" id="PS50297">
    <property type="entry name" value="ANK_REP_REGION"/>
    <property type="match status" value="1"/>
</dbReference>
<dbReference type="Gene3D" id="1.20.1270.60">
    <property type="entry name" value="Arfaptin homology (AH) domain/BAR domain"/>
    <property type="match status" value="1"/>
</dbReference>
<evidence type="ECO:0000256" key="7">
    <source>
        <dbReference type="SAM" id="MobiDB-lite"/>
    </source>
</evidence>
<protein>
    <submittedName>
        <fullName evidence="10">Uncharacterized protein</fullName>
    </submittedName>
</protein>
<dbReference type="SMART" id="SM00105">
    <property type="entry name" value="ArfGap"/>
    <property type="match status" value="1"/>
</dbReference>
<dbReference type="Pfam" id="PF01412">
    <property type="entry name" value="ArfGap"/>
    <property type="match status" value="1"/>
</dbReference>
<dbReference type="GO" id="GO:0005096">
    <property type="term" value="F:GTPase activator activity"/>
    <property type="evidence" value="ECO:0007669"/>
    <property type="project" value="UniProtKB-KW"/>
</dbReference>
<dbReference type="STRING" id="765915.A0A1Y2HAS4"/>
<evidence type="ECO:0000256" key="5">
    <source>
        <dbReference type="PROSITE-ProRule" id="PRU00023"/>
    </source>
</evidence>
<dbReference type="Pfam" id="PF00169">
    <property type="entry name" value="PH"/>
    <property type="match status" value="1"/>
</dbReference>
<dbReference type="Gene3D" id="2.30.29.30">
    <property type="entry name" value="Pleckstrin-homology domain (PH domain)/Phosphotyrosine-binding domain (PTB)"/>
    <property type="match status" value="1"/>
</dbReference>
<dbReference type="SUPFAM" id="SSF50729">
    <property type="entry name" value="PH domain-like"/>
    <property type="match status" value="1"/>
</dbReference>
<gene>
    <name evidence="10" type="ORF">BCR44DRAFT_33472</name>
</gene>
<accession>A0A1Y2HAS4</accession>
<dbReference type="InterPro" id="IPR004148">
    <property type="entry name" value="BAR_dom"/>
</dbReference>
<evidence type="ECO:0000256" key="6">
    <source>
        <dbReference type="PROSITE-ProRule" id="PRU00288"/>
    </source>
</evidence>
<dbReference type="InterPro" id="IPR038508">
    <property type="entry name" value="ArfGAP_dom_sf"/>
</dbReference>
<dbReference type="PANTHER" id="PTHR23180">
    <property type="entry name" value="CENTAURIN/ARF"/>
    <property type="match status" value="1"/>
</dbReference>
<feature type="compositionally biased region" description="Low complexity" evidence="7">
    <location>
        <begin position="304"/>
        <end position="336"/>
    </location>
</feature>
<evidence type="ECO:0000256" key="2">
    <source>
        <dbReference type="ARBA" id="ARBA00022723"/>
    </source>
</evidence>
<dbReference type="SUPFAM" id="SSF57863">
    <property type="entry name" value="ArfGap/RecO-like zinc finger"/>
    <property type="match status" value="1"/>
</dbReference>
<dbReference type="FunFam" id="1.10.220.150:FF:000009">
    <property type="entry name" value="stromal membrane-associated protein 1 isoform X1"/>
    <property type="match status" value="1"/>
</dbReference>
<dbReference type="GO" id="GO:0008270">
    <property type="term" value="F:zinc ion binding"/>
    <property type="evidence" value="ECO:0007669"/>
    <property type="project" value="UniProtKB-KW"/>
</dbReference>
<dbReference type="InterPro" id="IPR036770">
    <property type="entry name" value="Ankyrin_rpt-contain_sf"/>
</dbReference>
<dbReference type="InterPro" id="IPR001849">
    <property type="entry name" value="PH_domain"/>
</dbReference>
<dbReference type="SMART" id="SM00248">
    <property type="entry name" value="ANK"/>
    <property type="match status" value="4"/>
</dbReference>
<feature type="domain" description="Arf-GAP" evidence="9">
    <location>
        <begin position="492"/>
        <end position="615"/>
    </location>
</feature>
<evidence type="ECO:0000256" key="4">
    <source>
        <dbReference type="ARBA" id="ARBA00022833"/>
    </source>
</evidence>
<dbReference type="PRINTS" id="PR00405">
    <property type="entry name" value="REVINTRACTNG"/>
</dbReference>
<dbReference type="EMBL" id="MCFL01000100">
    <property type="protein sequence ID" value="ORZ30132.1"/>
    <property type="molecule type" value="Genomic_DNA"/>
</dbReference>